<dbReference type="InterPro" id="IPR051606">
    <property type="entry name" value="Polyketide_Oxido-like"/>
</dbReference>
<organism evidence="2 3">
    <name type="scientific">Chitinophaga terrae</name>
    <name type="common">ex Kim and Jung 2007</name>
    <dbReference type="NCBI Taxonomy" id="408074"/>
    <lineage>
        <taxon>Bacteria</taxon>
        <taxon>Pseudomonadati</taxon>
        <taxon>Bacteroidota</taxon>
        <taxon>Chitinophagia</taxon>
        <taxon>Chitinophagales</taxon>
        <taxon>Chitinophagaceae</taxon>
        <taxon>Chitinophaga</taxon>
    </lineage>
</organism>
<dbReference type="PANTHER" id="PTHR43355">
    <property type="entry name" value="FLAVIN REDUCTASE (NADPH)"/>
    <property type="match status" value="1"/>
</dbReference>
<gene>
    <name evidence="2" type="ORF">SAMN05660909_01774</name>
</gene>
<sequence>MNTINKIALIGGTGKAGKYLTRALIRHGYHFNILLRNPQAFNIHTPLATVRPGDARDPAAIRRLLTGCDAVLSMLGQPGGETTIFSQATANVLQAMKEHNMKRYIVITGLSVDAAGDKKSAAAQQGTEWMKANYPETTFDKQKEYELLLESGSDWTMIRLPLIDQTSDLVPVNVSLDDCPGSRISAASLAEFVVETLSAGRFIQQAPFIANR</sequence>
<proteinExistence type="predicted"/>
<dbReference type="RefSeq" id="WP_089760735.1">
    <property type="nucleotide sequence ID" value="NZ_BKAT01000009.1"/>
</dbReference>
<dbReference type="InterPro" id="IPR036291">
    <property type="entry name" value="NAD(P)-bd_dom_sf"/>
</dbReference>
<reference evidence="3" key="1">
    <citation type="submission" date="2016-10" db="EMBL/GenBank/DDBJ databases">
        <authorList>
            <person name="Varghese N."/>
            <person name="Submissions S."/>
        </authorList>
    </citation>
    <scope>NUCLEOTIDE SEQUENCE [LARGE SCALE GENOMIC DNA]</scope>
    <source>
        <strain evidence="3">DSM 23920</strain>
    </source>
</reference>
<protein>
    <submittedName>
        <fullName evidence="2">Putative NADH-flavin reductase</fullName>
    </submittedName>
</protein>
<dbReference type="PANTHER" id="PTHR43355:SF2">
    <property type="entry name" value="FLAVIN REDUCTASE (NADPH)"/>
    <property type="match status" value="1"/>
</dbReference>
<accession>A0A1H4AUE8</accession>
<evidence type="ECO:0000313" key="3">
    <source>
        <dbReference type="Proteomes" id="UP000199656"/>
    </source>
</evidence>
<dbReference type="OrthoDB" id="9790734at2"/>
<name>A0A1H4AUE8_9BACT</name>
<dbReference type="Pfam" id="PF13460">
    <property type="entry name" value="NAD_binding_10"/>
    <property type="match status" value="1"/>
</dbReference>
<evidence type="ECO:0000313" key="2">
    <source>
        <dbReference type="EMBL" id="SEA39533.1"/>
    </source>
</evidence>
<evidence type="ECO:0000259" key="1">
    <source>
        <dbReference type="Pfam" id="PF13460"/>
    </source>
</evidence>
<dbReference type="InterPro" id="IPR016040">
    <property type="entry name" value="NAD(P)-bd_dom"/>
</dbReference>
<dbReference type="EMBL" id="FNRL01000006">
    <property type="protein sequence ID" value="SEA39533.1"/>
    <property type="molecule type" value="Genomic_DNA"/>
</dbReference>
<dbReference type="STRING" id="408074.SAMN05660909_01774"/>
<dbReference type="SUPFAM" id="SSF51735">
    <property type="entry name" value="NAD(P)-binding Rossmann-fold domains"/>
    <property type="match status" value="1"/>
</dbReference>
<feature type="domain" description="NAD(P)-binding" evidence="1">
    <location>
        <begin position="11"/>
        <end position="198"/>
    </location>
</feature>
<dbReference type="Proteomes" id="UP000199656">
    <property type="component" value="Unassembled WGS sequence"/>
</dbReference>
<dbReference type="AlphaFoldDB" id="A0A1H4AUE8"/>
<dbReference type="GO" id="GO:0016646">
    <property type="term" value="F:oxidoreductase activity, acting on the CH-NH group of donors, NAD or NADP as acceptor"/>
    <property type="evidence" value="ECO:0007669"/>
    <property type="project" value="TreeGrafter"/>
</dbReference>
<keyword evidence="3" id="KW-1185">Reference proteome</keyword>
<dbReference type="Gene3D" id="3.40.50.720">
    <property type="entry name" value="NAD(P)-binding Rossmann-like Domain"/>
    <property type="match status" value="1"/>
</dbReference>